<dbReference type="PANTHER" id="PTHR11686">
    <property type="entry name" value="GAMMA GLUTAMYL TRANSPEPTIDASE"/>
    <property type="match status" value="1"/>
</dbReference>
<dbReference type="Gene3D" id="1.10.246.130">
    <property type="match status" value="1"/>
</dbReference>
<comment type="function">
    <text evidence="4">Cleaves the gamma-glutamyl peptide bond of glutathione and glutathione conjugates.</text>
</comment>
<evidence type="ECO:0000256" key="1">
    <source>
        <dbReference type="ARBA" id="ARBA00009381"/>
    </source>
</evidence>
<protein>
    <recommendedName>
        <fullName evidence="4">Glutathione hydrolase</fullName>
        <ecNumber evidence="4">2.3.2.2</ecNumber>
        <ecNumber evidence="4">3.4.19.13</ecNumber>
    </recommendedName>
    <alternativeName>
        <fullName evidence="4">Gamma-glutamyltransferase</fullName>
    </alternativeName>
    <alternativeName>
        <fullName evidence="4">Gamma-glutamyltranspeptidase</fullName>
    </alternativeName>
</protein>
<evidence type="ECO:0000256" key="4">
    <source>
        <dbReference type="RuleBase" id="RU368068"/>
    </source>
</evidence>
<dbReference type="Pfam" id="PF01019">
    <property type="entry name" value="G_glu_transpept"/>
    <property type="match status" value="1"/>
</dbReference>
<dbReference type="SUPFAM" id="SSF56235">
    <property type="entry name" value="N-terminal nucleophile aminohydrolases (Ntn hydrolases)"/>
    <property type="match status" value="1"/>
</dbReference>
<feature type="compositionally biased region" description="Polar residues" evidence="5">
    <location>
        <begin position="67"/>
        <end position="82"/>
    </location>
</feature>
<keyword evidence="4" id="KW-0012">Acyltransferase</keyword>
<dbReference type="InterPro" id="IPR000101">
    <property type="entry name" value="GGT_peptidase"/>
</dbReference>
<dbReference type="FunFam" id="3.60.20.40:FF:000011">
    <property type="entry name" value="Gamma-glutamyltransferase 5a"/>
    <property type="match status" value="1"/>
</dbReference>
<evidence type="ECO:0000313" key="8">
    <source>
        <dbReference type="Proteomes" id="UP001174136"/>
    </source>
</evidence>
<feature type="active site" description="Nucleophile" evidence="2">
    <location>
        <position position="531"/>
    </location>
</feature>
<dbReference type="GO" id="GO:0036374">
    <property type="term" value="F:glutathione hydrolase activity"/>
    <property type="evidence" value="ECO:0007669"/>
    <property type="project" value="UniProtKB-UniRule"/>
</dbReference>
<keyword evidence="8" id="KW-1185">Reference proteome</keyword>
<dbReference type="EC" id="2.3.2.2" evidence="4"/>
<dbReference type="Gene3D" id="3.60.20.40">
    <property type="match status" value="1"/>
</dbReference>
<dbReference type="GO" id="GO:0103068">
    <property type="term" value="F:leukotriene C4 gamma-glutamyl transferase activity"/>
    <property type="evidence" value="ECO:0007669"/>
    <property type="project" value="UniProtKB-EC"/>
</dbReference>
<organism evidence="7 8">
    <name type="scientific">Merluccius polli</name>
    <name type="common">Benguela hake</name>
    <name type="synonym">Merluccius cadenati</name>
    <dbReference type="NCBI Taxonomy" id="89951"/>
    <lineage>
        <taxon>Eukaryota</taxon>
        <taxon>Metazoa</taxon>
        <taxon>Chordata</taxon>
        <taxon>Craniata</taxon>
        <taxon>Vertebrata</taxon>
        <taxon>Euteleostomi</taxon>
        <taxon>Actinopterygii</taxon>
        <taxon>Neopterygii</taxon>
        <taxon>Teleostei</taxon>
        <taxon>Neoteleostei</taxon>
        <taxon>Acanthomorphata</taxon>
        <taxon>Zeiogadaria</taxon>
        <taxon>Gadariae</taxon>
        <taxon>Gadiformes</taxon>
        <taxon>Gadoidei</taxon>
        <taxon>Merlucciidae</taxon>
        <taxon>Merluccius</taxon>
    </lineage>
</organism>
<dbReference type="AlphaFoldDB" id="A0AA47MVX2"/>
<dbReference type="EC" id="3.4.19.13" evidence="4"/>
<name>A0AA47MVX2_MERPO</name>
<comment type="catalytic activity">
    <reaction evidence="4">
        <text>an N-terminal (5-L-glutamyl)-[peptide] + an alpha-amino acid = 5-L-glutamyl amino acid + an N-terminal L-alpha-aminoacyl-[peptide]</text>
        <dbReference type="Rhea" id="RHEA:23904"/>
        <dbReference type="Rhea" id="RHEA-COMP:9780"/>
        <dbReference type="Rhea" id="RHEA-COMP:9795"/>
        <dbReference type="ChEBI" id="CHEBI:77644"/>
        <dbReference type="ChEBI" id="CHEBI:78597"/>
        <dbReference type="ChEBI" id="CHEBI:78599"/>
        <dbReference type="ChEBI" id="CHEBI:78608"/>
        <dbReference type="EC" id="2.3.2.2"/>
    </reaction>
</comment>
<dbReference type="InterPro" id="IPR043137">
    <property type="entry name" value="GGT_ssub_C"/>
</dbReference>
<dbReference type="EMBL" id="JAOPHQ010002381">
    <property type="protein sequence ID" value="KAK0147039.1"/>
    <property type="molecule type" value="Genomic_DNA"/>
</dbReference>
<evidence type="ECO:0000256" key="5">
    <source>
        <dbReference type="SAM" id="MobiDB-lite"/>
    </source>
</evidence>
<accession>A0AA47MVX2</accession>
<dbReference type="InterPro" id="IPR029055">
    <property type="entry name" value="Ntn_hydrolases_N"/>
</dbReference>
<keyword evidence="4 7" id="KW-0378">Hydrolase</keyword>
<sequence>MGSWAAVLAGRCVAGPGLDPGAASSRRLPVAWRLLHCLPCPLWAIAAIPEGAGAGRWLSVDAAGGSRTSSGIPSMSLPSRRSPTLGASRPYHTPPKWLLLGPSDTGHKCCSLQHPPANFENNGSGRYWLHPPARTNQRTRQSVRGTSGSVPSYKSDTTQKLPVWLLMLDGQDAIIVCVVMLVKTPCSKESYTKGAVAADSETCSNIGRDTLRSGGSAVDGAIAALLCTSVINPQSMGLGGGTIFTVMDSSGKVKIINARETVPKMFNRNLMKDCSKTPLWSPVSQWIGVPGELRGYELAHRLYGKLPWASLFQPTIQLARGGFPIPPIQARFIPHLTGNISWPLRKLYLDKNGNLLKAGDIMKFEKLADTLEMVANHGADALYTGKIAEELIRDLQNEGAKLTMEDLVSYKARVSDALNVSLGEYKIHLAPPPSGGVLLGLILNIMKGYALNPESLMGKQKALTYHRFVEACKFANGLKKYLRDPQFNSGSMAEKITEESFADHLRSLISSEQSHDAQYYNMTPYVDSMGTTHVSVLDEDGTAVAVTSSINHIFGSKVYSPSTGVILNNQLTDFCGRADHIVAGEQPPSSMSPTILQSKTKTLVTGASGGSMIITGTALTIMNNLWFGKSLKEAIDTPVVFVDSKNELKFEPNFDQSVIEALKSMGHTQKNATYFYNVVNSVTQDNGCICAVSDLRKQGKAAGY</sequence>
<dbReference type="PRINTS" id="PR01210">
    <property type="entry name" value="GGTRANSPTASE"/>
</dbReference>
<dbReference type="Proteomes" id="UP001174136">
    <property type="component" value="Unassembled WGS sequence"/>
</dbReference>
<dbReference type="FunFam" id="1.10.246.130:FF:000001">
    <property type="entry name" value="Gamma-glutamyltransferase 5 isoform 1"/>
    <property type="match status" value="1"/>
</dbReference>
<dbReference type="InterPro" id="IPR043138">
    <property type="entry name" value="GGT_lsub"/>
</dbReference>
<comment type="caution">
    <text evidence="7">The sequence shown here is derived from an EMBL/GenBank/DDBJ whole genome shotgun (WGS) entry which is preliminary data.</text>
</comment>
<feature type="binding site" evidence="3">
    <location>
        <position position="259"/>
    </location>
    <ligand>
        <name>L-glutamate</name>
        <dbReference type="ChEBI" id="CHEBI:29985"/>
    </ligand>
</feature>
<proteinExistence type="inferred from homology"/>
<evidence type="ECO:0000256" key="3">
    <source>
        <dbReference type="PIRSR" id="PIRSR600101-2"/>
    </source>
</evidence>
<feature type="binding site" evidence="3">
    <location>
        <begin position="549"/>
        <end position="551"/>
    </location>
    <ligand>
        <name>L-glutamate</name>
        <dbReference type="ChEBI" id="CHEBI:29985"/>
    </ligand>
</feature>
<comment type="subcellular location">
    <subcellularLocation>
        <location evidence="4">Membrane</location>
        <topology evidence="4">Single-pass type II membrane protein</topology>
    </subcellularLocation>
</comment>
<dbReference type="GO" id="GO:0006751">
    <property type="term" value="P:glutathione catabolic process"/>
    <property type="evidence" value="ECO:0007669"/>
    <property type="project" value="UniProtKB-UniRule"/>
</dbReference>
<feature type="binding site" evidence="3">
    <location>
        <begin position="589"/>
        <end position="590"/>
    </location>
    <ligand>
        <name>L-glutamate</name>
        <dbReference type="ChEBI" id="CHEBI:29985"/>
    </ligand>
</feature>
<comment type="pathway">
    <text evidence="4">Sulfur metabolism; glutathione metabolism.</text>
</comment>
<evidence type="ECO:0000313" key="7">
    <source>
        <dbReference type="EMBL" id="KAK0147039.1"/>
    </source>
</evidence>
<reference evidence="7" key="1">
    <citation type="journal article" date="2023" name="Front. Mar. Sci.">
        <title>A new Merluccius polli reference genome to investigate the effects of global change in West African waters.</title>
        <authorList>
            <person name="Mateo J.L."/>
            <person name="Blanco-Fernandez C."/>
            <person name="Garcia-Vazquez E."/>
            <person name="Machado-Schiaffino G."/>
        </authorList>
    </citation>
    <scope>NUCLEOTIDE SEQUENCE</scope>
    <source>
        <strain evidence="7">C29</strain>
        <tissue evidence="7">Fin</tissue>
    </source>
</reference>
<dbReference type="GO" id="GO:1901750">
    <property type="term" value="P:leukotriene D4 biosynthetic process"/>
    <property type="evidence" value="ECO:0007669"/>
    <property type="project" value="TreeGrafter"/>
</dbReference>
<evidence type="ECO:0000256" key="2">
    <source>
        <dbReference type="PIRSR" id="PIRSR600101-1"/>
    </source>
</evidence>
<feature type="region of interest" description="Disordered" evidence="5">
    <location>
        <begin position="67"/>
        <end position="87"/>
    </location>
</feature>
<keyword evidence="4" id="KW-0808">Transferase</keyword>
<gene>
    <name evidence="7" type="primary">Ggt5_0</name>
    <name evidence="6" type="synonym">Ggt5_2</name>
    <name evidence="7" type="ORF">N1851_013626</name>
    <name evidence="6" type="ORF">N1851_031604</name>
</gene>
<dbReference type="PANTHER" id="PTHR11686:SF19">
    <property type="entry name" value="GLUTATHIONE HYDROLASE 5 PROENZYME"/>
    <property type="match status" value="1"/>
</dbReference>
<dbReference type="GO" id="GO:0002951">
    <property type="term" value="F:leukotriene-C(4) hydrolase"/>
    <property type="evidence" value="ECO:0007669"/>
    <property type="project" value="TreeGrafter"/>
</dbReference>
<feature type="binding site" evidence="3">
    <location>
        <position position="610"/>
    </location>
    <ligand>
        <name>L-glutamate</name>
        <dbReference type="ChEBI" id="CHEBI:29985"/>
    </ligand>
</feature>
<feature type="binding site" evidence="3">
    <location>
        <position position="573"/>
    </location>
    <ligand>
        <name>L-glutamate</name>
        <dbReference type="ChEBI" id="CHEBI:29985"/>
    </ligand>
</feature>
<dbReference type="GO" id="GO:0005886">
    <property type="term" value="C:plasma membrane"/>
    <property type="evidence" value="ECO:0007669"/>
    <property type="project" value="TreeGrafter"/>
</dbReference>
<comment type="catalytic activity">
    <reaction evidence="4">
        <text>glutathione + H2O = L-cysteinylglycine + L-glutamate</text>
        <dbReference type="Rhea" id="RHEA:28807"/>
        <dbReference type="ChEBI" id="CHEBI:15377"/>
        <dbReference type="ChEBI" id="CHEBI:29985"/>
        <dbReference type="ChEBI" id="CHEBI:57925"/>
        <dbReference type="ChEBI" id="CHEBI:61694"/>
        <dbReference type="EC" id="3.4.19.13"/>
    </reaction>
</comment>
<comment type="similarity">
    <text evidence="1">Belongs to the gamma-glutamyltransferase family.</text>
</comment>
<feature type="region of interest" description="Disordered" evidence="5">
    <location>
        <begin position="135"/>
        <end position="154"/>
    </location>
</feature>
<comment type="catalytic activity">
    <reaction evidence="4">
        <text>an S-substituted glutathione + H2O = an S-substituted L-cysteinylglycine + L-glutamate</text>
        <dbReference type="Rhea" id="RHEA:59468"/>
        <dbReference type="ChEBI" id="CHEBI:15377"/>
        <dbReference type="ChEBI" id="CHEBI:29985"/>
        <dbReference type="ChEBI" id="CHEBI:90779"/>
        <dbReference type="ChEBI" id="CHEBI:143103"/>
        <dbReference type="EC" id="3.4.19.13"/>
    </reaction>
</comment>
<evidence type="ECO:0000313" key="6">
    <source>
        <dbReference type="EMBL" id="KAK0133026.1"/>
    </source>
</evidence>
<dbReference type="GO" id="GO:0006954">
    <property type="term" value="P:inflammatory response"/>
    <property type="evidence" value="ECO:0007669"/>
    <property type="project" value="TreeGrafter"/>
</dbReference>
<dbReference type="EMBL" id="JAOPHQ010006031">
    <property type="protein sequence ID" value="KAK0133026.1"/>
    <property type="molecule type" value="Genomic_DNA"/>
</dbReference>